<dbReference type="EMBL" id="CAADRP010001554">
    <property type="protein sequence ID" value="VFU40973.1"/>
    <property type="molecule type" value="Genomic_DNA"/>
</dbReference>
<dbReference type="InterPro" id="IPR013210">
    <property type="entry name" value="LRR_N_plant-typ"/>
</dbReference>
<organism evidence="28">
    <name type="scientific">Salix viminalis</name>
    <name type="common">Common osier</name>
    <name type="synonym">Basket willow</name>
    <dbReference type="NCBI Taxonomy" id="40686"/>
    <lineage>
        <taxon>Eukaryota</taxon>
        <taxon>Viridiplantae</taxon>
        <taxon>Streptophyta</taxon>
        <taxon>Embryophyta</taxon>
        <taxon>Tracheophyta</taxon>
        <taxon>Spermatophyta</taxon>
        <taxon>Magnoliopsida</taxon>
        <taxon>eudicotyledons</taxon>
        <taxon>Gunneridae</taxon>
        <taxon>Pentapetalae</taxon>
        <taxon>rosids</taxon>
        <taxon>fabids</taxon>
        <taxon>Malpighiales</taxon>
        <taxon>Salicaceae</taxon>
        <taxon>Saliceae</taxon>
        <taxon>Salix</taxon>
    </lineage>
</organism>
<feature type="chain" id="PRO_5026708157" description="non-specific serine/threonine protein kinase" evidence="26">
    <location>
        <begin position="32"/>
        <end position="873"/>
    </location>
</feature>
<evidence type="ECO:0000256" key="20">
    <source>
        <dbReference type="ARBA" id="ARBA00038043"/>
    </source>
</evidence>
<dbReference type="Gene3D" id="1.10.510.10">
    <property type="entry name" value="Transferase(Phosphotransferase) domain 1"/>
    <property type="match status" value="1"/>
</dbReference>
<keyword evidence="11 26" id="KW-0732">Signal</keyword>
<evidence type="ECO:0000256" key="13">
    <source>
        <dbReference type="ARBA" id="ARBA00022741"/>
    </source>
</evidence>
<dbReference type="PROSITE" id="PS51450">
    <property type="entry name" value="LRR"/>
    <property type="match status" value="1"/>
</dbReference>
<dbReference type="GO" id="GO:0005524">
    <property type="term" value="F:ATP binding"/>
    <property type="evidence" value="ECO:0007669"/>
    <property type="project" value="UniProtKB-UniRule"/>
</dbReference>
<dbReference type="InterPro" id="IPR001611">
    <property type="entry name" value="Leu-rich_rpt"/>
</dbReference>
<evidence type="ECO:0000256" key="8">
    <source>
        <dbReference type="ARBA" id="ARBA00022614"/>
    </source>
</evidence>
<dbReference type="InterPro" id="IPR000719">
    <property type="entry name" value="Prot_kinase_dom"/>
</dbReference>
<comment type="similarity">
    <text evidence="20">Belongs to the polygalacturonase-inhibiting protein family.</text>
</comment>
<reference evidence="28" key="1">
    <citation type="submission" date="2019-03" db="EMBL/GenBank/DDBJ databases">
        <authorList>
            <person name="Mank J."/>
            <person name="Almeida P."/>
        </authorList>
    </citation>
    <scope>NUCLEOTIDE SEQUENCE</scope>
    <source>
        <strain evidence="28">78183</strain>
    </source>
</reference>
<dbReference type="FunFam" id="3.80.10.10:FF:000453">
    <property type="entry name" value="Leucine-rich receptor-like protein kinase family protein"/>
    <property type="match status" value="1"/>
</dbReference>
<dbReference type="FunFam" id="3.30.200.20:FF:000309">
    <property type="entry name" value="Leucine-rich repeat receptor protein kinase MSP1"/>
    <property type="match status" value="1"/>
</dbReference>
<comment type="catalytic activity">
    <reaction evidence="22">
        <text>L-seryl-[protein] + ATP = O-phospho-L-seryl-[protein] + ADP + H(+)</text>
        <dbReference type="Rhea" id="RHEA:17989"/>
        <dbReference type="Rhea" id="RHEA-COMP:9863"/>
        <dbReference type="Rhea" id="RHEA-COMP:11604"/>
        <dbReference type="ChEBI" id="CHEBI:15378"/>
        <dbReference type="ChEBI" id="CHEBI:29999"/>
        <dbReference type="ChEBI" id="CHEBI:30616"/>
        <dbReference type="ChEBI" id="CHEBI:83421"/>
        <dbReference type="ChEBI" id="CHEBI:456216"/>
        <dbReference type="EC" id="2.7.11.1"/>
    </reaction>
</comment>
<evidence type="ECO:0000256" key="6">
    <source>
        <dbReference type="ARBA" id="ARBA00022527"/>
    </source>
</evidence>
<evidence type="ECO:0000256" key="2">
    <source>
        <dbReference type="ARBA" id="ARBA00004236"/>
    </source>
</evidence>
<feature type="transmembrane region" description="Helical" evidence="25">
    <location>
        <begin position="633"/>
        <end position="658"/>
    </location>
</feature>
<evidence type="ECO:0000313" key="28">
    <source>
        <dbReference type="EMBL" id="VFU40973.1"/>
    </source>
</evidence>
<dbReference type="PANTHER" id="PTHR48053">
    <property type="entry name" value="LEUCINE RICH REPEAT FAMILY PROTEIN, EXPRESSED"/>
    <property type="match status" value="1"/>
</dbReference>
<dbReference type="SMART" id="SM00369">
    <property type="entry name" value="LRR_TYP"/>
    <property type="match status" value="7"/>
</dbReference>
<dbReference type="PROSITE" id="PS00109">
    <property type="entry name" value="PROTEIN_KINASE_TYR"/>
    <property type="match status" value="1"/>
</dbReference>
<dbReference type="GO" id="GO:0009791">
    <property type="term" value="P:post-embryonic development"/>
    <property type="evidence" value="ECO:0007669"/>
    <property type="project" value="UniProtKB-ARBA"/>
</dbReference>
<dbReference type="GO" id="GO:0051707">
    <property type="term" value="P:response to other organism"/>
    <property type="evidence" value="ECO:0007669"/>
    <property type="project" value="UniProtKB-ARBA"/>
</dbReference>
<dbReference type="PANTHER" id="PTHR48053:SF166">
    <property type="entry name" value="PROTEIN KINASE DOMAIN-CONTAINING PROTEIN"/>
    <property type="match status" value="1"/>
</dbReference>
<keyword evidence="15 23" id="KW-0067">ATP-binding</keyword>
<dbReference type="EC" id="2.7.11.1" evidence="4"/>
<dbReference type="SUPFAM" id="SSF56112">
    <property type="entry name" value="Protein kinase-like (PK-like)"/>
    <property type="match status" value="1"/>
</dbReference>
<dbReference type="AlphaFoldDB" id="A0A6N2LKH5"/>
<keyword evidence="7" id="KW-0597">Phosphoprotein</keyword>
<feature type="domain" description="Protein kinase" evidence="27">
    <location>
        <begin position="699"/>
        <end position="873"/>
    </location>
</feature>
<evidence type="ECO:0000256" key="14">
    <source>
        <dbReference type="ARBA" id="ARBA00022777"/>
    </source>
</evidence>
<evidence type="ECO:0000256" key="12">
    <source>
        <dbReference type="ARBA" id="ARBA00022737"/>
    </source>
</evidence>
<evidence type="ECO:0000256" key="23">
    <source>
        <dbReference type="PROSITE-ProRule" id="PRU10141"/>
    </source>
</evidence>
<keyword evidence="13 23" id="KW-0547">Nucleotide-binding</keyword>
<name>A0A6N2LKH5_SALVM</name>
<evidence type="ECO:0000256" key="11">
    <source>
        <dbReference type="ARBA" id="ARBA00022729"/>
    </source>
</evidence>
<gene>
    <name evidence="28" type="ORF">SVIM_LOCUS238871</name>
</gene>
<evidence type="ECO:0000256" key="24">
    <source>
        <dbReference type="SAM" id="MobiDB-lite"/>
    </source>
</evidence>
<dbReference type="Pfam" id="PF13855">
    <property type="entry name" value="LRR_8"/>
    <property type="match status" value="1"/>
</dbReference>
<dbReference type="Pfam" id="PF00560">
    <property type="entry name" value="LRR_1"/>
    <property type="match status" value="8"/>
</dbReference>
<dbReference type="GO" id="GO:0004674">
    <property type="term" value="F:protein serine/threonine kinase activity"/>
    <property type="evidence" value="ECO:0007669"/>
    <property type="project" value="UniProtKB-KW"/>
</dbReference>
<dbReference type="PROSITE" id="PS00107">
    <property type="entry name" value="PROTEIN_KINASE_ATP"/>
    <property type="match status" value="1"/>
</dbReference>
<keyword evidence="12" id="KW-0677">Repeat</keyword>
<evidence type="ECO:0000256" key="26">
    <source>
        <dbReference type="SAM" id="SignalP"/>
    </source>
</evidence>
<dbReference type="Gene3D" id="3.30.200.20">
    <property type="entry name" value="Phosphorylase Kinase, domain 1"/>
    <property type="match status" value="1"/>
</dbReference>
<evidence type="ECO:0000256" key="25">
    <source>
        <dbReference type="SAM" id="Phobius"/>
    </source>
</evidence>
<dbReference type="PROSITE" id="PS50011">
    <property type="entry name" value="PROTEIN_KINASE_DOM"/>
    <property type="match status" value="1"/>
</dbReference>
<keyword evidence="8" id="KW-0433">Leucine-rich repeat</keyword>
<evidence type="ECO:0000256" key="5">
    <source>
        <dbReference type="ARBA" id="ARBA00022512"/>
    </source>
</evidence>
<accession>A0A6N2LKH5</accession>
<evidence type="ECO:0000256" key="10">
    <source>
        <dbReference type="ARBA" id="ARBA00022692"/>
    </source>
</evidence>
<evidence type="ECO:0000256" key="7">
    <source>
        <dbReference type="ARBA" id="ARBA00022553"/>
    </source>
</evidence>
<comment type="subcellular location">
    <subcellularLocation>
        <location evidence="2">Cell membrane</location>
    </subcellularLocation>
    <subcellularLocation>
        <location evidence="3">Membrane</location>
        <topology evidence="3">Single-pass type I membrane protein</topology>
    </subcellularLocation>
    <subcellularLocation>
        <location evidence="1">Secreted</location>
        <location evidence="1">Cell wall</location>
    </subcellularLocation>
</comment>
<dbReference type="FunFam" id="3.80.10.10:FF:000233">
    <property type="entry name" value="Leucine-rich repeat receptor-like protein kinase TDR"/>
    <property type="match status" value="1"/>
</dbReference>
<dbReference type="Gene3D" id="3.80.10.10">
    <property type="entry name" value="Ribonuclease Inhibitor"/>
    <property type="match status" value="3"/>
</dbReference>
<dbReference type="SUPFAM" id="SSF52058">
    <property type="entry name" value="L domain-like"/>
    <property type="match status" value="2"/>
</dbReference>
<feature type="signal peptide" evidence="26">
    <location>
        <begin position="1"/>
        <end position="31"/>
    </location>
</feature>
<dbReference type="InterPro" id="IPR008266">
    <property type="entry name" value="Tyr_kinase_AS"/>
</dbReference>
<evidence type="ECO:0000256" key="22">
    <source>
        <dbReference type="ARBA" id="ARBA00048679"/>
    </source>
</evidence>
<dbReference type="Pfam" id="PF00069">
    <property type="entry name" value="Pkinase"/>
    <property type="match status" value="1"/>
</dbReference>
<keyword evidence="6" id="KW-0723">Serine/threonine-protein kinase</keyword>
<feature type="binding site" evidence="23">
    <location>
        <position position="728"/>
    </location>
    <ligand>
        <name>ATP</name>
        <dbReference type="ChEBI" id="CHEBI:30616"/>
    </ligand>
</feature>
<dbReference type="InterPro" id="IPR017441">
    <property type="entry name" value="Protein_kinase_ATP_BS"/>
</dbReference>
<evidence type="ECO:0000256" key="18">
    <source>
        <dbReference type="ARBA" id="ARBA00023170"/>
    </source>
</evidence>
<keyword evidence="18" id="KW-0675">Receptor</keyword>
<evidence type="ECO:0000256" key="9">
    <source>
        <dbReference type="ARBA" id="ARBA00022679"/>
    </source>
</evidence>
<keyword evidence="9" id="KW-0808">Transferase</keyword>
<evidence type="ECO:0000256" key="17">
    <source>
        <dbReference type="ARBA" id="ARBA00023136"/>
    </source>
</evidence>
<keyword evidence="16 25" id="KW-1133">Transmembrane helix</keyword>
<keyword evidence="5" id="KW-0964">Secreted</keyword>
<dbReference type="Pfam" id="PF08263">
    <property type="entry name" value="LRRNT_2"/>
    <property type="match status" value="1"/>
</dbReference>
<comment type="catalytic activity">
    <reaction evidence="21">
        <text>L-threonyl-[protein] + ATP = O-phospho-L-threonyl-[protein] + ADP + H(+)</text>
        <dbReference type="Rhea" id="RHEA:46608"/>
        <dbReference type="Rhea" id="RHEA-COMP:11060"/>
        <dbReference type="Rhea" id="RHEA-COMP:11605"/>
        <dbReference type="ChEBI" id="CHEBI:15378"/>
        <dbReference type="ChEBI" id="CHEBI:30013"/>
        <dbReference type="ChEBI" id="CHEBI:30616"/>
        <dbReference type="ChEBI" id="CHEBI:61977"/>
        <dbReference type="ChEBI" id="CHEBI:456216"/>
        <dbReference type="EC" id="2.7.11.1"/>
    </reaction>
</comment>
<dbReference type="GO" id="GO:0005886">
    <property type="term" value="C:plasma membrane"/>
    <property type="evidence" value="ECO:0007669"/>
    <property type="project" value="UniProtKB-SubCell"/>
</dbReference>
<dbReference type="InterPro" id="IPR051716">
    <property type="entry name" value="Plant_RL_S/T_kinase"/>
</dbReference>
<sequence length="873" mass="95942">MTSLLHKPFFSIFLHVLFFHILNSPSFLAFADQTSSVTSVFGNNTEAEALSKWKASLDNQSQSLLSSWVGTSPCQNWVGITCDNSGSVSNLTLQGFGLRGTLHDFNFQSFPNLLILNLAKNSFYGSIPPHISNLSKIIIFDLCYNDFTGGIPPEIGLLKNLILLRLCVNHFSGSIPHEIGKLTSLSILVLSANNLSGLIPQEVGLLVSLKDLELSMNSLTGEIPYSIGNLSNLSNLFLSGNKLSGSIPQEIYLLESLKLLDLSFNVLTGTIRDCLGNLTNLTYLALALNQLSGPIPPSIGQLKSLVRLVLTGNKFHGSLPLEMNNLTRLTLLALSTNEFTGPLPQDINPEDPSSSPPIPSQSRTSLASEPPHHMNTFYPSLDYVDLSYNNFHGELSSRWGECRNMTSLKISNNNVSGEIPPKLGKATRLHLIDLSSNQLQGTIPNELGRLKLLYKVTLNNNHLSGTIPEDIRMLSSLQVLDLASNNLSGSIPKQLGECSNLLLLNLSSNKFTESIPSEIGSLQYLQDLDISCNFLAQGIPWQLAQLRMLETLDISHNMLSGVIPSSFKDLLSLSSVDISFNELRGPIPDIKAFHNASYEALRDNMGLCGNASGLKLCNLTEGSRTSKKKGNRVVILIVLPILGSLLLVFVVVGAFFILCQRARKSEAKPGNEQDRNMFTILGHDGKKLYENIIEATEEFNSNYCIGEGGYGTVYKAVIPMERVVAVKKLHQSQTDKLSDFKAFEKEVCVLANIRHRNIVKLYGFCSHAKHSFLVYEFVERGSLRKVITGEEQAIELDWMKRLNVVKGMVGALSYLHHSCSPPIIHRDITSNNVLLDLEYEAHVSDFGTARLLMPDSSNWTVFAGTFGYSAPGA</sequence>
<keyword evidence="14" id="KW-0418">Kinase</keyword>
<evidence type="ECO:0000256" key="4">
    <source>
        <dbReference type="ARBA" id="ARBA00012513"/>
    </source>
</evidence>
<evidence type="ECO:0000256" key="21">
    <source>
        <dbReference type="ARBA" id="ARBA00047899"/>
    </source>
</evidence>
<evidence type="ECO:0000256" key="15">
    <source>
        <dbReference type="ARBA" id="ARBA00022840"/>
    </source>
</evidence>
<evidence type="ECO:0000256" key="1">
    <source>
        <dbReference type="ARBA" id="ARBA00004191"/>
    </source>
</evidence>
<keyword evidence="19" id="KW-0325">Glycoprotein</keyword>
<evidence type="ECO:0000256" key="16">
    <source>
        <dbReference type="ARBA" id="ARBA00022989"/>
    </source>
</evidence>
<keyword evidence="17 25" id="KW-0472">Membrane</keyword>
<feature type="region of interest" description="Disordered" evidence="24">
    <location>
        <begin position="341"/>
        <end position="371"/>
    </location>
</feature>
<protein>
    <recommendedName>
        <fullName evidence="4">non-specific serine/threonine protein kinase</fullName>
        <ecNumber evidence="4">2.7.11.1</ecNumber>
    </recommendedName>
</protein>
<dbReference type="InterPro" id="IPR003591">
    <property type="entry name" value="Leu-rich_rpt_typical-subtyp"/>
</dbReference>
<proteinExistence type="inferred from homology"/>
<evidence type="ECO:0000259" key="27">
    <source>
        <dbReference type="PROSITE" id="PS50011"/>
    </source>
</evidence>
<dbReference type="InterPro" id="IPR011009">
    <property type="entry name" value="Kinase-like_dom_sf"/>
</dbReference>
<evidence type="ECO:0000256" key="19">
    <source>
        <dbReference type="ARBA" id="ARBA00023180"/>
    </source>
</evidence>
<dbReference type="FunFam" id="3.80.10.10:FF:000400">
    <property type="entry name" value="Nuclear pore complex protein NUP107"/>
    <property type="match status" value="1"/>
</dbReference>
<evidence type="ECO:0000256" key="3">
    <source>
        <dbReference type="ARBA" id="ARBA00004479"/>
    </source>
</evidence>
<dbReference type="InterPro" id="IPR032675">
    <property type="entry name" value="LRR_dom_sf"/>
</dbReference>
<keyword evidence="5" id="KW-0134">Cell wall</keyword>
<dbReference type="GO" id="GO:0006952">
    <property type="term" value="P:defense response"/>
    <property type="evidence" value="ECO:0007669"/>
    <property type="project" value="UniProtKB-ARBA"/>
</dbReference>
<keyword evidence="10 25" id="KW-0812">Transmembrane</keyword>